<protein>
    <recommendedName>
        <fullName evidence="4">DUF3108 domain-containing protein</fullName>
    </recommendedName>
</protein>
<gene>
    <name evidence="2" type="ORF">DI536_37000</name>
</gene>
<dbReference type="Proteomes" id="UP000249061">
    <property type="component" value="Unassembled WGS sequence"/>
</dbReference>
<proteinExistence type="predicted"/>
<reference evidence="2 3" key="1">
    <citation type="submission" date="2017-08" db="EMBL/GenBank/DDBJ databases">
        <title>Infants hospitalized years apart are colonized by the same room-sourced microbial strains.</title>
        <authorList>
            <person name="Brooks B."/>
            <person name="Olm M.R."/>
            <person name="Firek B.A."/>
            <person name="Baker R."/>
            <person name="Thomas B.C."/>
            <person name="Morowitz M.J."/>
            <person name="Banfield J.F."/>
        </authorList>
    </citation>
    <scope>NUCLEOTIDE SEQUENCE [LARGE SCALE GENOMIC DNA]</scope>
    <source>
        <strain evidence="2">S2_003_000_R2_14</strain>
    </source>
</reference>
<evidence type="ECO:0000313" key="3">
    <source>
        <dbReference type="Proteomes" id="UP000249061"/>
    </source>
</evidence>
<evidence type="ECO:0000256" key="1">
    <source>
        <dbReference type="SAM" id="SignalP"/>
    </source>
</evidence>
<organism evidence="2 3">
    <name type="scientific">Archangium gephyra</name>
    <dbReference type="NCBI Taxonomy" id="48"/>
    <lineage>
        <taxon>Bacteria</taxon>
        <taxon>Pseudomonadati</taxon>
        <taxon>Myxococcota</taxon>
        <taxon>Myxococcia</taxon>
        <taxon>Myxococcales</taxon>
        <taxon>Cystobacterineae</taxon>
        <taxon>Archangiaceae</taxon>
        <taxon>Archangium</taxon>
    </lineage>
</organism>
<feature type="chain" id="PRO_5015873256" description="DUF3108 domain-containing protein" evidence="1">
    <location>
        <begin position="17"/>
        <end position="256"/>
    </location>
</feature>
<accession>A0A2W5SSI0</accession>
<name>A0A2W5SSI0_9BACT</name>
<dbReference type="AlphaFoldDB" id="A0A2W5SSI0"/>
<dbReference type="EMBL" id="QFQP01000198">
    <property type="protein sequence ID" value="PZR02436.1"/>
    <property type="molecule type" value="Genomic_DNA"/>
</dbReference>
<sequence>LLLPAALLLASAGNRAAANTDIEQQEAQAYARSGTALLYRESHWRYRQDGGARRLVLYRCPDGRAFARKTVIERSRAQAPDFDFEDARDGYREGVRSGPRGRVVYVRTDTAARQKERALAVPDDGVIDAGFDASVRLHWTALRAGRGVTQPFLLPSRMAFMPVRLTPDASVSWNGIPAKRLTMRLDRWYGFVAPTMQLTYADADQRLLEFAGIATIRDGAGKHQDVRIVFPKPAMASDARALQTALATPLVTTCAG</sequence>
<keyword evidence="1" id="KW-0732">Signal</keyword>
<evidence type="ECO:0008006" key="4">
    <source>
        <dbReference type="Google" id="ProtNLM"/>
    </source>
</evidence>
<feature type="non-terminal residue" evidence="2">
    <location>
        <position position="1"/>
    </location>
</feature>
<comment type="caution">
    <text evidence="2">The sequence shown here is derived from an EMBL/GenBank/DDBJ whole genome shotgun (WGS) entry which is preliminary data.</text>
</comment>
<feature type="signal peptide" evidence="1">
    <location>
        <begin position="1"/>
        <end position="16"/>
    </location>
</feature>
<evidence type="ECO:0000313" key="2">
    <source>
        <dbReference type="EMBL" id="PZR02436.1"/>
    </source>
</evidence>